<dbReference type="PANTHER" id="PTHR45962">
    <property type="entry name" value="N-FATTY-ACYL-AMINO ACID SYNTHASE/HYDROLASE PM20D1"/>
    <property type="match status" value="1"/>
</dbReference>
<evidence type="ECO:0000256" key="6">
    <source>
        <dbReference type="PIRSR" id="PIRSR037217-1"/>
    </source>
</evidence>
<dbReference type="InterPro" id="IPR036264">
    <property type="entry name" value="Bact_exopeptidase_dim_dom"/>
</dbReference>
<dbReference type="GO" id="GO:0000328">
    <property type="term" value="C:fungal-type vacuole lumen"/>
    <property type="evidence" value="ECO:0007669"/>
    <property type="project" value="TreeGrafter"/>
</dbReference>
<dbReference type="InterPro" id="IPR001261">
    <property type="entry name" value="ArgE/DapE_CS"/>
</dbReference>
<dbReference type="GO" id="GO:0004181">
    <property type="term" value="F:metallocarboxypeptidase activity"/>
    <property type="evidence" value="ECO:0007669"/>
    <property type="project" value="InterPro"/>
</dbReference>
<keyword evidence="5 7" id="KW-0862">Zinc</keyword>
<feature type="binding site" evidence="7">
    <location>
        <position position="558"/>
    </location>
    <ligand>
        <name>Zn(2+)</name>
        <dbReference type="ChEBI" id="CHEBI:29105"/>
        <label>1</label>
    </ligand>
</feature>
<protein>
    <recommendedName>
        <fullName evidence="9">Peptidase M20 dimerisation domain-containing protein</fullName>
    </recommendedName>
</protein>
<keyword evidence="3 7" id="KW-0479">Metal-binding</keyword>
<evidence type="ECO:0000256" key="5">
    <source>
        <dbReference type="ARBA" id="ARBA00022833"/>
    </source>
</evidence>
<evidence type="ECO:0000256" key="7">
    <source>
        <dbReference type="PIRSR" id="PIRSR037217-2"/>
    </source>
</evidence>
<dbReference type="PANTHER" id="PTHR45962:SF1">
    <property type="entry name" value="N-FATTY-ACYL-AMINO ACID SYNTHASE_HYDROLASE PM20D1"/>
    <property type="match status" value="1"/>
</dbReference>
<evidence type="ECO:0000313" key="10">
    <source>
        <dbReference type="EMBL" id="KAJ7666310.1"/>
    </source>
</evidence>
<dbReference type="GO" id="GO:0046872">
    <property type="term" value="F:metal ion binding"/>
    <property type="evidence" value="ECO:0007669"/>
    <property type="project" value="UniProtKB-KW"/>
</dbReference>
<dbReference type="Pfam" id="PF07687">
    <property type="entry name" value="M20_dimer"/>
    <property type="match status" value="1"/>
</dbReference>
<gene>
    <name evidence="10" type="ORF">B0H17DRAFT_1090112</name>
</gene>
<dbReference type="InterPro" id="IPR047177">
    <property type="entry name" value="Pept_M20A"/>
</dbReference>
<dbReference type="EMBL" id="JARKIE010000211">
    <property type="protein sequence ID" value="KAJ7666310.1"/>
    <property type="molecule type" value="Genomic_DNA"/>
</dbReference>
<evidence type="ECO:0000259" key="9">
    <source>
        <dbReference type="Pfam" id="PF07687"/>
    </source>
</evidence>
<dbReference type="Proteomes" id="UP001221757">
    <property type="component" value="Unassembled WGS sequence"/>
</dbReference>
<dbReference type="SUPFAM" id="SSF55031">
    <property type="entry name" value="Bacterial exopeptidase dimerisation domain"/>
    <property type="match status" value="1"/>
</dbReference>
<reference evidence="10" key="1">
    <citation type="submission" date="2023-03" db="EMBL/GenBank/DDBJ databases">
        <title>Massive genome expansion in bonnet fungi (Mycena s.s.) driven by repeated elements and novel gene families across ecological guilds.</title>
        <authorList>
            <consortium name="Lawrence Berkeley National Laboratory"/>
            <person name="Harder C.B."/>
            <person name="Miyauchi S."/>
            <person name="Viragh M."/>
            <person name="Kuo A."/>
            <person name="Thoen E."/>
            <person name="Andreopoulos B."/>
            <person name="Lu D."/>
            <person name="Skrede I."/>
            <person name="Drula E."/>
            <person name="Henrissat B."/>
            <person name="Morin E."/>
            <person name="Kohler A."/>
            <person name="Barry K."/>
            <person name="LaButti K."/>
            <person name="Morin E."/>
            <person name="Salamov A."/>
            <person name="Lipzen A."/>
            <person name="Mereny Z."/>
            <person name="Hegedus B."/>
            <person name="Baldrian P."/>
            <person name="Stursova M."/>
            <person name="Weitz H."/>
            <person name="Taylor A."/>
            <person name="Grigoriev I.V."/>
            <person name="Nagy L.G."/>
            <person name="Martin F."/>
            <person name="Kauserud H."/>
        </authorList>
    </citation>
    <scope>NUCLEOTIDE SEQUENCE</scope>
    <source>
        <strain evidence="10">CBHHK067</strain>
    </source>
</reference>
<feature type="binding site" evidence="7">
    <location>
        <position position="171"/>
    </location>
    <ligand>
        <name>Zn(2+)</name>
        <dbReference type="ChEBI" id="CHEBI:29105"/>
        <label>2</label>
    </ligand>
</feature>
<evidence type="ECO:0000256" key="3">
    <source>
        <dbReference type="ARBA" id="ARBA00022723"/>
    </source>
</evidence>
<dbReference type="CDD" id="cd05674">
    <property type="entry name" value="M20_yscS"/>
    <property type="match status" value="1"/>
</dbReference>
<feature type="binding site" evidence="7">
    <location>
        <position position="206"/>
    </location>
    <ligand>
        <name>Zn(2+)</name>
        <dbReference type="ChEBI" id="CHEBI:29105"/>
        <label>1</label>
    </ligand>
</feature>
<evidence type="ECO:0000256" key="4">
    <source>
        <dbReference type="ARBA" id="ARBA00022801"/>
    </source>
</evidence>
<dbReference type="InterPro" id="IPR011650">
    <property type="entry name" value="Peptidase_M20_dimer"/>
</dbReference>
<comment type="similarity">
    <text evidence="1">Belongs to the peptidase M20A family.</text>
</comment>
<comment type="caution">
    <text evidence="10">The sequence shown here is derived from an EMBL/GenBank/DDBJ whole genome shotgun (WGS) entry which is preliminary data.</text>
</comment>
<keyword evidence="2" id="KW-0645">Protease</keyword>
<evidence type="ECO:0000256" key="8">
    <source>
        <dbReference type="SAM" id="MobiDB-lite"/>
    </source>
</evidence>
<name>A0AAD7CVM0_MYCRO</name>
<feature type="binding site" evidence="7">
    <location>
        <position position="241"/>
    </location>
    <ligand>
        <name>Zn(2+)</name>
        <dbReference type="ChEBI" id="CHEBI:29105"/>
        <label>1</label>
    </ligand>
</feature>
<dbReference type="FunFam" id="3.40.630.10:FF:000027">
    <property type="entry name" value="N-fatty-acyl-amino acid synthase/hydrolase PM20D1"/>
    <property type="match status" value="1"/>
</dbReference>
<evidence type="ECO:0000256" key="2">
    <source>
        <dbReference type="ARBA" id="ARBA00022670"/>
    </source>
</evidence>
<dbReference type="Gene3D" id="3.40.630.10">
    <property type="entry name" value="Zn peptidases"/>
    <property type="match status" value="1"/>
</dbReference>
<feature type="active site" evidence="6">
    <location>
        <position position="173"/>
    </location>
</feature>
<dbReference type="Gene3D" id="3.30.70.360">
    <property type="match status" value="1"/>
</dbReference>
<dbReference type="InterPro" id="IPR017141">
    <property type="entry name" value="Pept_M20_carboxypep"/>
</dbReference>
<keyword evidence="11" id="KW-1185">Reference proteome</keyword>
<dbReference type="PROSITE" id="PS00758">
    <property type="entry name" value="ARGE_DAPE_CPG2_1"/>
    <property type="match status" value="1"/>
</dbReference>
<dbReference type="GO" id="GO:0051603">
    <property type="term" value="P:proteolysis involved in protein catabolic process"/>
    <property type="evidence" value="ECO:0007669"/>
    <property type="project" value="TreeGrafter"/>
</dbReference>
<dbReference type="PIRSF" id="PIRSF037217">
    <property type="entry name" value="Carboxypeptidase_S"/>
    <property type="match status" value="1"/>
</dbReference>
<organism evidence="10 11">
    <name type="scientific">Mycena rosella</name>
    <name type="common">Pink bonnet</name>
    <name type="synonym">Agaricus rosellus</name>
    <dbReference type="NCBI Taxonomy" id="1033263"/>
    <lineage>
        <taxon>Eukaryota</taxon>
        <taxon>Fungi</taxon>
        <taxon>Dikarya</taxon>
        <taxon>Basidiomycota</taxon>
        <taxon>Agaricomycotina</taxon>
        <taxon>Agaricomycetes</taxon>
        <taxon>Agaricomycetidae</taxon>
        <taxon>Agaricales</taxon>
        <taxon>Marasmiineae</taxon>
        <taxon>Mycenaceae</taxon>
        <taxon>Mycena</taxon>
    </lineage>
</organism>
<feature type="binding site" evidence="7">
    <location>
        <position position="206"/>
    </location>
    <ligand>
        <name>Zn(2+)</name>
        <dbReference type="ChEBI" id="CHEBI:29105"/>
        <label>2</label>
    </ligand>
</feature>
<sequence>MLPLSDGKSSFSVPPLRKKAPRSPALVWGGLLAIAIFLSWQFRHFVLESLPGLPGSSIDAETCPQANILLPERNAGVWDAVREQTGSAAFKTRAIDWLAGAVRIATESYDDMQPVGVDPRWDIFTEFHAYLAQSFPLVHERLDLRKVNTYGLLYEWTGSDASLKPVLLAAHQDVVPVEPSTIGSWAHPPYSGHFDGSRIWGRGTADDKNGLVGILAALEALLENGFGPTRTFVVAVGFDEEVSGPQGAAELAKALLSTYGEDSFAFIIDEGAGLIEMFGIVAAFPGVAEKGYIDVVVEVTAPGGHSSIPPAHTSIGILAALLVQYEENPSKLQLSRESTPYRTFQCLAQYGTTMSPETKRIIKDSAHSDAALAAFEAILAKDKLYRSQIGTTTAIDVIRGGVKSNALPEQASAIVNHRILAESSVGAVRAHDTALLRPLAERFNLTYTAFGVALSEPGVSSSGTLTLADTYALEPAPVTPTGADSAPYQVLAGSIMAAYSTRRAANGDSDNNPIAVVPSTMSGNTDTRYYWQLSRHIFRYGHGNSAGRGPEDALGNMHTVNESIDADDFVEIIRFFGTLILNADESTVL</sequence>
<dbReference type="SUPFAM" id="SSF53187">
    <property type="entry name" value="Zn-dependent exopeptidases"/>
    <property type="match status" value="1"/>
</dbReference>
<dbReference type="AlphaFoldDB" id="A0AAD7CVM0"/>
<evidence type="ECO:0000256" key="1">
    <source>
        <dbReference type="ARBA" id="ARBA00006247"/>
    </source>
</evidence>
<dbReference type="Pfam" id="PF01546">
    <property type="entry name" value="Peptidase_M20"/>
    <property type="match status" value="1"/>
</dbReference>
<feature type="region of interest" description="Disordered" evidence="8">
    <location>
        <begin position="1"/>
        <end position="21"/>
    </location>
</feature>
<accession>A0AAD7CVM0</accession>
<evidence type="ECO:0000313" key="11">
    <source>
        <dbReference type="Proteomes" id="UP001221757"/>
    </source>
</evidence>
<feature type="active site" description="Proton acceptor" evidence="6">
    <location>
        <position position="240"/>
    </location>
</feature>
<feature type="binding site" evidence="7">
    <location>
        <position position="269"/>
    </location>
    <ligand>
        <name>Zn(2+)</name>
        <dbReference type="ChEBI" id="CHEBI:29105"/>
        <label>2</label>
    </ligand>
</feature>
<keyword evidence="4" id="KW-0378">Hydrolase</keyword>
<feature type="domain" description="Peptidase M20 dimerisation" evidence="9">
    <location>
        <begin position="287"/>
        <end position="431"/>
    </location>
</feature>
<dbReference type="InterPro" id="IPR002933">
    <property type="entry name" value="Peptidase_M20"/>
</dbReference>
<proteinExistence type="inferred from homology"/>